<name>A0A4W5N953_9TELE</name>
<dbReference type="AlphaFoldDB" id="A0A4W5N953"/>
<dbReference type="Pfam" id="PF00085">
    <property type="entry name" value="Thioredoxin"/>
    <property type="match status" value="1"/>
</dbReference>
<dbReference type="GO" id="GO:0015035">
    <property type="term" value="F:protein-disulfide reductase activity"/>
    <property type="evidence" value="ECO:0007669"/>
    <property type="project" value="TreeGrafter"/>
</dbReference>
<dbReference type="GO" id="GO:0016671">
    <property type="term" value="F:oxidoreductase activity, acting on a sulfur group of donors, disulfide as acceptor"/>
    <property type="evidence" value="ECO:0007669"/>
    <property type="project" value="TreeGrafter"/>
</dbReference>
<dbReference type="PROSITE" id="PS00194">
    <property type="entry name" value="THIOREDOXIN_1"/>
    <property type="match status" value="1"/>
</dbReference>
<dbReference type="InterPro" id="IPR017937">
    <property type="entry name" value="Thioredoxin_CS"/>
</dbReference>
<organism evidence="2 3">
    <name type="scientific">Hucho hucho</name>
    <name type="common">huchen</name>
    <dbReference type="NCBI Taxonomy" id="62062"/>
    <lineage>
        <taxon>Eukaryota</taxon>
        <taxon>Metazoa</taxon>
        <taxon>Chordata</taxon>
        <taxon>Craniata</taxon>
        <taxon>Vertebrata</taxon>
        <taxon>Euteleostomi</taxon>
        <taxon>Actinopterygii</taxon>
        <taxon>Neopterygii</taxon>
        <taxon>Teleostei</taxon>
        <taxon>Protacanthopterygii</taxon>
        <taxon>Salmoniformes</taxon>
        <taxon>Salmonidae</taxon>
        <taxon>Salmoninae</taxon>
        <taxon>Hucho</taxon>
    </lineage>
</organism>
<dbReference type="InterPro" id="IPR052460">
    <property type="entry name" value="ER_disulfide_reductase"/>
</dbReference>
<dbReference type="Ensembl" id="ENSHHUT00000049877.1">
    <property type="protein sequence ID" value="ENSHHUP00000048126.1"/>
    <property type="gene ID" value="ENSHHUG00000029207.1"/>
</dbReference>
<protein>
    <recommendedName>
        <fullName evidence="1">Thioredoxin domain-containing protein</fullName>
    </recommendedName>
</protein>
<reference evidence="2" key="3">
    <citation type="submission" date="2025-09" db="UniProtKB">
        <authorList>
            <consortium name="Ensembl"/>
        </authorList>
    </citation>
    <scope>IDENTIFICATION</scope>
</reference>
<dbReference type="PANTHER" id="PTHR44340">
    <property type="entry name" value="DNAJ HOMOLOG SUBFAMILY C MEMBER 10"/>
    <property type="match status" value="1"/>
</dbReference>
<dbReference type="InterPro" id="IPR036249">
    <property type="entry name" value="Thioredoxin-like_sf"/>
</dbReference>
<accession>A0A4W5N953</accession>
<dbReference type="GO" id="GO:0051787">
    <property type="term" value="F:misfolded protein binding"/>
    <property type="evidence" value="ECO:0007669"/>
    <property type="project" value="TreeGrafter"/>
</dbReference>
<reference evidence="2" key="2">
    <citation type="submission" date="2025-08" db="UniProtKB">
        <authorList>
            <consortium name="Ensembl"/>
        </authorList>
    </citation>
    <scope>IDENTIFICATION</scope>
</reference>
<dbReference type="STRING" id="62062.ENSHHUP00000048126"/>
<dbReference type="Proteomes" id="UP000314982">
    <property type="component" value="Unassembled WGS sequence"/>
</dbReference>
<feature type="domain" description="Thioredoxin" evidence="1">
    <location>
        <begin position="19"/>
        <end position="67"/>
    </location>
</feature>
<dbReference type="PANTHER" id="PTHR44340:SF1">
    <property type="entry name" value="DNAJ HOMOLOG SUBFAMILY C MEMBER 10"/>
    <property type="match status" value="1"/>
</dbReference>
<evidence type="ECO:0000313" key="3">
    <source>
        <dbReference type="Proteomes" id="UP000314982"/>
    </source>
</evidence>
<dbReference type="GO" id="GO:0005788">
    <property type="term" value="C:endoplasmic reticulum lumen"/>
    <property type="evidence" value="ECO:0007669"/>
    <property type="project" value="TreeGrafter"/>
</dbReference>
<evidence type="ECO:0000313" key="2">
    <source>
        <dbReference type="Ensembl" id="ENSHHUP00000048126.1"/>
    </source>
</evidence>
<dbReference type="Gene3D" id="3.40.30.10">
    <property type="entry name" value="Glutaredoxin"/>
    <property type="match status" value="1"/>
</dbReference>
<evidence type="ECO:0000259" key="1">
    <source>
        <dbReference type="Pfam" id="PF00085"/>
    </source>
</evidence>
<proteinExistence type="predicted"/>
<dbReference type="GeneTree" id="ENSGT00970000197444"/>
<dbReference type="GO" id="GO:0036498">
    <property type="term" value="P:IRE1-mediated unfolded protein response"/>
    <property type="evidence" value="ECO:0007669"/>
    <property type="project" value="TreeGrafter"/>
</dbReference>
<keyword evidence="3" id="KW-1185">Reference proteome</keyword>
<sequence length="88" mass="9809">MESCLVCSMVQSPCEPVLIAPERFKTKTQRKLCKTWMVDFYATWCGPCQAMLPEWRRMARVGTGSIGSAHLSYSAHQSPAGSTHSKTQ</sequence>
<reference evidence="3" key="1">
    <citation type="submission" date="2018-06" db="EMBL/GenBank/DDBJ databases">
        <title>Genome assembly of Danube salmon.</title>
        <authorList>
            <person name="Macqueen D.J."/>
            <person name="Gundappa M.K."/>
        </authorList>
    </citation>
    <scope>NUCLEOTIDE SEQUENCE [LARGE SCALE GENOMIC DNA]</scope>
</reference>
<dbReference type="InterPro" id="IPR013766">
    <property type="entry name" value="Thioredoxin_domain"/>
</dbReference>
<dbReference type="SUPFAM" id="SSF52833">
    <property type="entry name" value="Thioredoxin-like"/>
    <property type="match status" value="1"/>
</dbReference>